<dbReference type="GO" id="GO:0005856">
    <property type="term" value="C:cytoskeleton"/>
    <property type="evidence" value="ECO:0007669"/>
    <property type="project" value="UniProtKB-SubCell"/>
</dbReference>
<dbReference type="InterPro" id="IPR014721">
    <property type="entry name" value="Ribsml_uS5_D2-typ_fold_subgr"/>
</dbReference>
<comment type="subcellular location">
    <subcellularLocation>
        <location evidence="2">Cytoplasm</location>
        <location evidence="2">Cytoskeleton</location>
    </subcellularLocation>
    <subcellularLocation>
        <location evidence="1">Nucleus</location>
    </subcellularLocation>
</comment>
<evidence type="ECO:0000313" key="16">
    <source>
        <dbReference type="Proteomes" id="UP000601435"/>
    </source>
</evidence>
<gene>
    <name evidence="15" type="ORF">SNEC2469_LOCUS34060</name>
</gene>
<evidence type="ECO:0000256" key="4">
    <source>
        <dbReference type="ARBA" id="ARBA00022490"/>
    </source>
</evidence>
<evidence type="ECO:0000256" key="6">
    <source>
        <dbReference type="ARBA" id="ARBA00022763"/>
    </source>
</evidence>
<organism evidence="15 16">
    <name type="scientific">Symbiodinium necroappetens</name>
    <dbReference type="NCBI Taxonomy" id="1628268"/>
    <lineage>
        <taxon>Eukaryota</taxon>
        <taxon>Sar</taxon>
        <taxon>Alveolata</taxon>
        <taxon>Dinophyceae</taxon>
        <taxon>Suessiales</taxon>
        <taxon>Symbiodiniaceae</taxon>
        <taxon>Symbiodinium</taxon>
    </lineage>
</organism>
<dbReference type="SMART" id="SM00268">
    <property type="entry name" value="ACTIN"/>
    <property type="match status" value="1"/>
</dbReference>
<dbReference type="InterPro" id="IPR002099">
    <property type="entry name" value="MutL/Mlh/PMS"/>
</dbReference>
<dbReference type="InterPro" id="IPR043129">
    <property type="entry name" value="ATPase_NBD"/>
</dbReference>
<dbReference type="GO" id="GO:0030983">
    <property type="term" value="F:mismatched DNA binding"/>
    <property type="evidence" value="ECO:0007669"/>
    <property type="project" value="InterPro"/>
</dbReference>
<comment type="catalytic activity">
    <reaction evidence="11">
        <text>ATP + H2O = ADP + phosphate + H(+)</text>
        <dbReference type="Rhea" id="RHEA:13065"/>
        <dbReference type="ChEBI" id="CHEBI:15377"/>
        <dbReference type="ChEBI" id="CHEBI:15378"/>
        <dbReference type="ChEBI" id="CHEBI:30616"/>
        <dbReference type="ChEBI" id="CHEBI:43474"/>
        <dbReference type="ChEBI" id="CHEBI:456216"/>
    </reaction>
</comment>
<evidence type="ECO:0000256" key="2">
    <source>
        <dbReference type="ARBA" id="ARBA00004245"/>
    </source>
</evidence>
<sequence length="1046" mass="114812">MSDEVVALVVDNGSGMCKAGFSGDDAPRTVFPSIIGRPKMPGIMVGMDQKDHLVGDEAQAKRGVLALKYPIEHGIVTNWDDMERIWHHTFYNELRASPEEHPVLLTEAPLNPKANRERMTQIMFETFGVPAMYVAIQAVLSLYSSGRTTGIVMDSGDGVSHTVPIYEGYALPHAIARLDLAGRDLTEYLMKIMMESGYSFSSSAEREIVRDIKEKLCYIALDFDSEMKSAAESSDNAKTYELPDGNIVSLQSERFRCPEVLFQPSLVGKEAMGIHDTTFRSIMGCDVDIRPPFLKWLVLQEAVINRIAAGEVVVRPANALKELMENSLDAGSTRVAIVAKSGGLKMLRIEDDGHGIRADDLPILCERFTTSKLRKYEDLSSIGTFGFRGEALASISHVAHVTVTTMTSGDDCARVAQYSESKMQGPARPCAGTRGTTIVVEDMFYNNPTRRQALSKESIEHAKVLEVVQRYAIHYPKVGFSCRKNTSSVSELTTVGGEDVTAQGVISTIYGQNLAKELFPYSLASEEPKFSCTGFASSPNYMSRSLTFILFINNRLVDSGPLKRALEAVYQSVLPRHQHPWVYLALEVNPAAIDVNVHPTKMEVQFLHEETIAQKLQETLLAQLQTMGGSRTFVSALPSPGKGAPIAEKEEKQKVPQPLQLLHLAPPAATRASAGLDKTGPAVLNPTRVRTDHRQMSLQSMFLESHSQAAQATQASQTAQASQVVVDASAPSSAPSQPLVQSGQMSGQMSEERRAAFAEAQQLTSIEELRISAAVAGDAELSELVNKSVYVGPVTRELVLLQCEKSLCMVNIAILARECAYQRVLRLIGGVGCITLAEPLPLAELLKLGIQDPDSGYDPQLHASVDIEAMATRFVTLLLEKAELLNAYFMLEIEVSGKRLKTLPNGLGLKSDMGCNFETLPLFLVRLCAEVDWEEEKPCLEGICQVIADFSAELLLPSEAEADIYQRGRAAVEELNAAVQSGEFDDIVAASAAKRQRTTEELQGLRWLHEALRRDGECQWPRELATDGTFLELASLDQLYKIFERC</sequence>
<dbReference type="SUPFAM" id="SSF55874">
    <property type="entry name" value="ATPase domain of HSP90 chaperone/DNA topoisomerase II/histidine kinase"/>
    <property type="match status" value="1"/>
</dbReference>
<dbReference type="Pfam" id="PF16413">
    <property type="entry name" value="Mlh1_C"/>
    <property type="match status" value="1"/>
</dbReference>
<dbReference type="PROSITE" id="PS01132">
    <property type="entry name" value="ACTINS_ACT_LIKE"/>
    <property type="match status" value="1"/>
</dbReference>
<accession>A0A813CCL1</accession>
<dbReference type="GO" id="GO:0006298">
    <property type="term" value="P:mismatch repair"/>
    <property type="evidence" value="ECO:0007669"/>
    <property type="project" value="InterPro"/>
</dbReference>
<comment type="similarity">
    <text evidence="3">Belongs to the DNA mismatch repair MutL/HexB family.</text>
</comment>
<dbReference type="EMBL" id="CAJNJA010092475">
    <property type="protein sequence ID" value="CAE7940862.1"/>
    <property type="molecule type" value="Genomic_DNA"/>
</dbReference>
<dbReference type="GO" id="GO:0016887">
    <property type="term" value="F:ATP hydrolysis activity"/>
    <property type="evidence" value="ECO:0007669"/>
    <property type="project" value="InterPro"/>
</dbReference>
<dbReference type="GO" id="GO:0005524">
    <property type="term" value="F:ATP binding"/>
    <property type="evidence" value="ECO:0007669"/>
    <property type="project" value="UniProtKB-KW"/>
</dbReference>
<dbReference type="GO" id="GO:0032389">
    <property type="term" value="C:MutLalpha complex"/>
    <property type="evidence" value="ECO:0007669"/>
    <property type="project" value="TreeGrafter"/>
</dbReference>
<dbReference type="FunFam" id="3.30.565.10:FF:000079">
    <property type="entry name" value="DNA mismatch repair protein MLH"/>
    <property type="match status" value="1"/>
</dbReference>
<dbReference type="Pfam" id="PF13589">
    <property type="entry name" value="HATPase_c_3"/>
    <property type="match status" value="1"/>
</dbReference>
<dbReference type="PANTHER" id="PTHR10073">
    <property type="entry name" value="DNA MISMATCH REPAIR PROTEIN MLH, PMS, MUTL"/>
    <property type="match status" value="1"/>
</dbReference>
<evidence type="ECO:0000256" key="10">
    <source>
        <dbReference type="ARBA" id="ARBA00023242"/>
    </source>
</evidence>
<keyword evidence="7" id="KW-0067">ATP-binding</keyword>
<evidence type="ECO:0000256" key="7">
    <source>
        <dbReference type="ARBA" id="ARBA00022840"/>
    </source>
</evidence>
<dbReference type="FunFam" id="3.90.640.10:FF:000047">
    <property type="entry name" value="Actin, alpha skeletal muscle"/>
    <property type="match status" value="1"/>
</dbReference>
<evidence type="ECO:0000256" key="11">
    <source>
        <dbReference type="ARBA" id="ARBA00049360"/>
    </source>
</evidence>
<keyword evidence="4" id="KW-0963">Cytoplasm</keyword>
<evidence type="ECO:0000256" key="9">
    <source>
        <dbReference type="ARBA" id="ARBA00023212"/>
    </source>
</evidence>
<comment type="caution">
    <text evidence="15">The sequence shown here is derived from an EMBL/GenBank/DDBJ whole genome shotgun (WGS) entry which is preliminary data.</text>
</comment>
<dbReference type="Proteomes" id="UP000601435">
    <property type="component" value="Unassembled WGS sequence"/>
</dbReference>
<dbReference type="InterPro" id="IPR004000">
    <property type="entry name" value="Actin"/>
</dbReference>
<dbReference type="FunFam" id="3.30.420.40:FF:000018">
    <property type="entry name" value="Actin-like protein (Centractin)"/>
    <property type="match status" value="1"/>
</dbReference>
<dbReference type="CDD" id="cd16926">
    <property type="entry name" value="HATPase_MutL-MLH-PMS-like"/>
    <property type="match status" value="1"/>
</dbReference>
<dbReference type="InterPro" id="IPR036890">
    <property type="entry name" value="HATPase_C_sf"/>
</dbReference>
<dbReference type="InterPro" id="IPR038973">
    <property type="entry name" value="MutL/Mlh/Pms-like"/>
</dbReference>
<dbReference type="OrthoDB" id="10263226at2759"/>
<dbReference type="GO" id="GO:0140664">
    <property type="term" value="F:ATP-dependent DNA damage sensor activity"/>
    <property type="evidence" value="ECO:0007669"/>
    <property type="project" value="InterPro"/>
</dbReference>
<dbReference type="InterPro" id="IPR014762">
    <property type="entry name" value="DNA_mismatch_repair_CS"/>
</dbReference>
<name>A0A813CCL1_9DINO</name>
<evidence type="ECO:0000256" key="1">
    <source>
        <dbReference type="ARBA" id="ARBA00004123"/>
    </source>
</evidence>
<dbReference type="SUPFAM" id="SSF53067">
    <property type="entry name" value="Actin-like ATPase domain"/>
    <property type="match status" value="2"/>
</dbReference>
<evidence type="ECO:0000259" key="14">
    <source>
        <dbReference type="SMART" id="SM01340"/>
    </source>
</evidence>
<dbReference type="FunFam" id="3.30.420.40:FF:000205">
    <property type="entry name" value="Actin, alpha skeletal muscle"/>
    <property type="match status" value="1"/>
</dbReference>
<dbReference type="InterPro" id="IPR020902">
    <property type="entry name" value="Actin/actin-like_CS"/>
</dbReference>
<evidence type="ECO:0000256" key="13">
    <source>
        <dbReference type="SAM" id="MobiDB-lite"/>
    </source>
</evidence>
<feature type="region of interest" description="Disordered" evidence="13">
    <location>
        <begin position="723"/>
        <end position="747"/>
    </location>
</feature>
<evidence type="ECO:0000313" key="15">
    <source>
        <dbReference type="EMBL" id="CAE7940862.1"/>
    </source>
</evidence>
<evidence type="ECO:0000256" key="12">
    <source>
        <dbReference type="RuleBase" id="RU000487"/>
    </source>
</evidence>
<protein>
    <recommendedName>
        <fullName evidence="14">DNA mismatch repair protein S5 domain-containing protein</fullName>
    </recommendedName>
</protein>
<keyword evidence="5" id="KW-0547">Nucleotide-binding</keyword>
<dbReference type="PANTHER" id="PTHR10073:SF12">
    <property type="entry name" value="DNA MISMATCH REPAIR PROTEIN MLH1"/>
    <property type="match status" value="1"/>
</dbReference>
<dbReference type="Gene3D" id="3.30.565.10">
    <property type="entry name" value="Histidine kinase-like ATPase, C-terminal domain"/>
    <property type="match status" value="1"/>
</dbReference>
<dbReference type="FunFam" id="3.30.230.10:FF:000014">
    <property type="entry name" value="DNA mismatch repair protein Mlh1"/>
    <property type="match status" value="1"/>
</dbReference>
<feature type="domain" description="DNA mismatch repair protein S5" evidence="14">
    <location>
        <begin position="506"/>
        <end position="625"/>
    </location>
</feature>
<dbReference type="SMART" id="SM01340">
    <property type="entry name" value="DNA_mis_repair"/>
    <property type="match status" value="1"/>
</dbReference>
<dbReference type="PRINTS" id="PR00190">
    <property type="entry name" value="ACTIN"/>
</dbReference>
<dbReference type="InterPro" id="IPR013507">
    <property type="entry name" value="DNA_mismatch_S5_2-like"/>
</dbReference>
<dbReference type="Gene3D" id="3.30.420.40">
    <property type="match status" value="2"/>
</dbReference>
<comment type="similarity">
    <text evidence="12">Belongs to the actin family.</text>
</comment>
<feature type="compositionally biased region" description="Low complexity" evidence="13">
    <location>
        <begin position="723"/>
        <end position="742"/>
    </location>
</feature>
<evidence type="ECO:0000256" key="8">
    <source>
        <dbReference type="ARBA" id="ARBA00023204"/>
    </source>
</evidence>
<proteinExistence type="inferred from homology"/>
<dbReference type="AlphaFoldDB" id="A0A813CCL1"/>
<keyword evidence="8" id="KW-0234">DNA repair</keyword>
<dbReference type="PROSITE" id="PS00058">
    <property type="entry name" value="DNA_MISMATCH_REPAIR_1"/>
    <property type="match status" value="1"/>
</dbReference>
<dbReference type="Gene3D" id="3.90.640.10">
    <property type="entry name" value="Actin, Chain A, domain 4"/>
    <property type="match status" value="1"/>
</dbReference>
<dbReference type="NCBIfam" id="TIGR00585">
    <property type="entry name" value="mutl"/>
    <property type="match status" value="1"/>
</dbReference>
<dbReference type="Pfam" id="PF00022">
    <property type="entry name" value="Actin"/>
    <property type="match status" value="1"/>
</dbReference>
<reference evidence="15" key="1">
    <citation type="submission" date="2021-02" db="EMBL/GenBank/DDBJ databases">
        <authorList>
            <person name="Dougan E. K."/>
            <person name="Rhodes N."/>
            <person name="Thang M."/>
            <person name="Chan C."/>
        </authorList>
    </citation>
    <scope>NUCLEOTIDE SEQUENCE</scope>
</reference>
<dbReference type="InterPro" id="IPR020568">
    <property type="entry name" value="Ribosomal_Su5_D2-typ_SF"/>
</dbReference>
<dbReference type="SUPFAM" id="SSF54211">
    <property type="entry name" value="Ribosomal protein S5 domain 2-like"/>
    <property type="match status" value="1"/>
</dbReference>
<keyword evidence="6" id="KW-0227">DNA damage</keyword>
<keyword evidence="9" id="KW-0206">Cytoskeleton</keyword>
<evidence type="ECO:0000256" key="5">
    <source>
        <dbReference type="ARBA" id="ARBA00022741"/>
    </source>
</evidence>
<dbReference type="Pfam" id="PF01119">
    <property type="entry name" value="DNA_mis_repair"/>
    <property type="match status" value="1"/>
</dbReference>
<dbReference type="Gene3D" id="3.30.230.10">
    <property type="match status" value="1"/>
</dbReference>
<keyword evidence="10" id="KW-0539">Nucleus</keyword>
<evidence type="ECO:0000256" key="3">
    <source>
        <dbReference type="ARBA" id="ARBA00006082"/>
    </source>
</evidence>
<keyword evidence="16" id="KW-1185">Reference proteome</keyword>
<dbReference type="InterPro" id="IPR032189">
    <property type="entry name" value="Mlh1_C"/>
</dbReference>